<keyword evidence="3" id="KW-1185">Reference proteome</keyword>
<accession>A0A0B5A030</accession>
<dbReference type="GeneID" id="26622498"/>
<dbReference type="RefSeq" id="YP_009195215.1">
    <property type="nucleotide sequence ID" value="NC_028758.1"/>
</dbReference>
<dbReference type="EMBL" id="KP202972">
    <property type="protein sequence ID" value="AJD83037.1"/>
    <property type="molecule type" value="Genomic_DNA"/>
</dbReference>
<organism evidence="2 3">
    <name type="scientific">Paenibacillus phage HB10c2</name>
    <dbReference type="NCBI Taxonomy" id="1589749"/>
    <lineage>
        <taxon>Viruses</taxon>
        <taxon>Duplodnaviria</taxon>
        <taxon>Heunggongvirae</taxon>
        <taxon>Uroviricota</taxon>
        <taxon>Caudoviricetes</taxon>
        <taxon>Fernvirus</taxon>
        <taxon>Fernvirus Hb10c2</taxon>
    </lineage>
</organism>
<keyword evidence="1" id="KW-0472">Membrane</keyword>
<name>A0A0B5A030_9CAUD</name>
<gene>
    <name evidence="2" type="ORF">HB_00025</name>
</gene>
<keyword evidence="1" id="KW-1133">Transmembrane helix</keyword>
<dbReference type="KEGG" id="vg:26622498"/>
<sequence length="69" mass="8221">MMAPFWELLFCTLLKLRAPRKLILCALFVLLIKFGCKIAVFWVRWLQRAFVKVFFIFSKFKVISLNIPP</sequence>
<evidence type="ECO:0000256" key="1">
    <source>
        <dbReference type="SAM" id="Phobius"/>
    </source>
</evidence>
<dbReference type="Proteomes" id="UP000031725">
    <property type="component" value="Segment"/>
</dbReference>
<reference evidence="2 3" key="2">
    <citation type="journal article" date="2015" name="Appl. Environ. Microbiol.">
        <title>Paenibacillus larvae-Directed Bacteriophage HB10c2 and Its Application in American Foulbrood-Affected Honey Bee Larvae.</title>
        <authorList>
            <person name="Beims H."/>
            <person name="Wittmann J."/>
            <person name="Bunk B."/>
            <person name="Sproer C."/>
            <person name="Rohde C."/>
            <person name="Gunther G."/>
            <person name="Rohde M."/>
            <person name="von der Ohe W."/>
            <person name="Steinert M."/>
        </authorList>
    </citation>
    <scope>NUCLEOTIDE SEQUENCE [LARGE SCALE GENOMIC DNA]</scope>
</reference>
<evidence type="ECO:0000313" key="3">
    <source>
        <dbReference type="Proteomes" id="UP000031725"/>
    </source>
</evidence>
<protein>
    <submittedName>
        <fullName evidence="2">Uncharacterized protein</fullName>
    </submittedName>
</protein>
<evidence type="ECO:0000313" key="2">
    <source>
        <dbReference type="EMBL" id="AJD83037.1"/>
    </source>
</evidence>
<keyword evidence="1" id="KW-0812">Transmembrane</keyword>
<reference evidence="3" key="1">
    <citation type="submission" date="2014-11" db="EMBL/GenBank/DDBJ databases">
        <authorList>
            <person name="Beims H."/>
            <person name="Wittmann J."/>
            <person name="Bunk B."/>
            <person name="Sproer C."/>
            <person name="Rohde C."/>
            <person name="Rohde M."/>
            <person name="von der Ohe W."/>
            <person name="Steinert M."/>
        </authorList>
    </citation>
    <scope>NUCLEOTIDE SEQUENCE [LARGE SCALE GENOMIC DNA]</scope>
</reference>
<feature type="transmembrane region" description="Helical" evidence="1">
    <location>
        <begin position="22"/>
        <end position="43"/>
    </location>
</feature>
<proteinExistence type="predicted"/>